<keyword evidence="2" id="KW-0285">Flavoprotein</keyword>
<dbReference type="InterPro" id="IPR036188">
    <property type="entry name" value="FAD/NAD-bd_sf"/>
</dbReference>
<keyword evidence="5" id="KW-0560">Oxidoreductase</keyword>
<organism evidence="5 6">
    <name type="scientific">Paracoccus siganidrum</name>
    <dbReference type="NCBI Taxonomy" id="1276757"/>
    <lineage>
        <taxon>Bacteria</taxon>
        <taxon>Pseudomonadati</taxon>
        <taxon>Pseudomonadota</taxon>
        <taxon>Alphaproteobacteria</taxon>
        <taxon>Rhodobacterales</taxon>
        <taxon>Paracoccaceae</taxon>
        <taxon>Paracoccus</taxon>
    </lineage>
</organism>
<evidence type="ECO:0000313" key="5">
    <source>
        <dbReference type="EMBL" id="RJL05900.1"/>
    </source>
</evidence>
<dbReference type="GO" id="GO:0016709">
    <property type="term" value="F:oxidoreductase activity, acting on paired donors, with incorporation or reduction of molecular oxygen, NAD(P)H as one donor, and incorporation of one atom of oxygen"/>
    <property type="evidence" value="ECO:0007669"/>
    <property type="project" value="UniProtKB-ARBA"/>
</dbReference>
<dbReference type="Pfam" id="PF21274">
    <property type="entry name" value="Rng_hyd_C"/>
    <property type="match status" value="1"/>
</dbReference>
<comment type="caution">
    <text evidence="5">The sequence shown here is derived from an EMBL/GenBank/DDBJ whole genome shotgun (WGS) entry which is preliminary data.</text>
</comment>
<dbReference type="EMBL" id="QZEW01000104">
    <property type="protein sequence ID" value="RJL05900.1"/>
    <property type="molecule type" value="Genomic_DNA"/>
</dbReference>
<name>A0A418ZZI4_9RHOB</name>
<dbReference type="SUPFAM" id="SSF51905">
    <property type="entry name" value="FAD/NAD(P)-binding domain"/>
    <property type="match status" value="1"/>
</dbReference>
<sequence length="556" mass="59683">MAGRHGPAKRRPVAVTPKPDTTTVAIIGSGPAGLSLAIELGHRGVPCTIFERSPRAGHAPRAKTTHSRTREHMRRWGIAGKLAEASPFGVDYPSHVMFVTRLGGHLLHRFEHALDCNPARDEHYSEHGQWIPQYRLEKVLLDHALSLPGVRILYGQEFTDYAETGSGVTVRLRDVEDGSTHEMAASYLVGADGSGSTVRDRIDATMQGSYGLSRNLNIIFRAPGLAGAHPHGPGIMFWQINPDLPSLIGPMDQGDLWYFMPTGVDGANPPTPAEAEAMIRKATGIDTEIEVLSSDTWVASKLLADRFRNGRAFLVGDAGHLHPPFGGFGMLLGVGDAVDLGWKIAAVLAGWGGEGLLDSYEIERRQTAQIVLDAAEANHTILANQLILPHLEEDSPAGEAARAEAAALVRRHKRAEFYARGVVLGYCYRGSPVVVDDGSQQDWVRSLDYVPAAIPGCIAPHCWLADGSSLYDHFGAGFTLLATGPGLDAEIARAEAEARQAGVPLTVIAPGDDRLPGLYAARLALIRPDQHVAWRGDAFEDGVFAVIAGQRAAVPA</sequence>
<evidence type="ECO:0000256" key="3">
    <source>
        <dbReference type="ARBA" id="ARBA00022827"/>
    </source>
</evidence>
<keyword evidence="3" id="KW-0274">FAD</keyword>
<dbReference type="InterPro" id="IPR050641">
    <property type="entry name" value="RIFMO-like"/>
</dbReference>
<dbReference type="AlphaFoldDB" id="A0A418ZZI4"/>
<gene>
    <name evidence="5" type="ORF">D3P05_18890</name>
</gene>
<dbReference type="Gene3D" id="3.30.9.10">
    <property type="entry name" value="D-Amino Acid Oxidase, subunit A, domain 2"/>
    <property type="match status" value="1"/>
</dbReference>
<feature type="domain" description="FAD-binding" evidence="4">
    <location>
        <begin position="22"/>
        <end position="374"/>
    </location>
</feature>
<accession>A0A418ZZI4</accession>
<dbReference type="Gene3D" id="3.40.30.120">
    <property type="match status" value="1"/>
</dbReference>
<keyword evidence="6" id="KW-1185">Reference proteome</keyword>
<dbReference type="Proteomes" id="UP000283587">
    <property type="component" value="Unassembled WGS sequence"/>
</dbReference>
<dbReference type="PANTHER" id="PTHR43004">
    <property type="entry name" value="TRK SYSTEM POTASSIUM UPTAKE PROTEIN"/>
    <property type="match status" value="1"/>
</dbReference>
<evidence type="ECO:0000313" key="6">
    <source>
        <dbReference type="Proteomes" id="UP000283587"/>
    </source>
</evidence>
<dbReference type="InterPro" id="IPR002938">
    <property type="entry name" value="FAD-bd"/>
</dbReference>
<dbReference type="Gene3D" id="3.50.50.60">
    <property type="entry name" value="FAD/NAD(P)-binding domain"/>
    <property type="match status" value="1"/>
</dbReference>
<comment type="cofactor">
    <cofactor evidence="1">
        <name>FAD</name>
        <dbReference type="ChEBI" id="CHEBI:57692"/>
    </cofactor>
</comment>
<proteinExistence type="predicted"/>
<dbReference type="GO" id="GO:0071949">
    <property type="term" value="F:FAD binding"/>
    <property type="evidence" value="ECO:0007669"/>
    <property type="project" value="InterPro"/>
</dbReference>
<dbReference type="Pfam" id="PF01494">
    <property type="entry name" value="FAD_binding_3"/>
    <property type="match status" value="1"/>
</dbReference>
<evidence type="ECO:0000259" key="4">
    <source>
        <dbReference type="Pfam" id="PF01494"/>
    </source>
</evidence>
<reference evidence="6" key="1">
    <citation type="submission" date="2018-09" db="EMBL/GenBank/DDBJ databases">
        <title>Paracoccus onubensis nov. sp. a moderate halophilic bacterium isolated from Gruta de las Maravillas (Aracena, Spain).</title>
        <authorList>
            <person name="Jurado V."/>
            <person name="Gutierrez-Patricio S."/>
            <person name="Gonzalez-Pimentel J.L."/>
            <person name="Miller A.Z."/>
            <person name="Laiz L."/>
            <person name="Saiz-Jimenez C."/>
        </authorList>
    </citation>
    <scope>NUCLEOTIDE SEQUENCE [LARGE SCALE GENOMIC DNA]</scope>
    <source>
        <strain evidence="6">DSM 26381</strain>
    </source>
</reference>
<dbReference type="PRINTS" id="PR00420">
    <property type="entry name" value="RNGMNOXGNASE"/>
</dbReference>
<dbReference type="OrthoDB" id="9791689at2"/>
<evidence type="ECO:0000256" key="1">
    <source>
        <dbReference type="ARBA" id="ARBA00001974"/>
    </source>
</evidence>
<protein>
    <submittedName>
        <fullName evidence="5">FAD-monooxygenase</fullName>
    </submittedName>
</protein>
<evidence type="ECO:0000256" key="2">
    <source>
        <dbReference type="ARBA" id="ARBA00022630"/>
    </source>
</evidence>
<keyword evidence="5" id="KW-0503">Monooxygenase</keyword>
<dbReference type="PANTHER" id="PTHR43004:SF19">
    <property type="entry name" value="BINDING MONOOXYGENASE, PUTATIVE (JCVI)-RELATED"/>
    <property type="match status" value="1"/>
</dbReference>
<dbReference type="NCBIfam" id="NF004780">
    <property type="entry name" value="PRK06126.1"/>
    <property type="match status" value="1"/>
</dbReference>